<dbReference type="Pfam" id="PF07980">
    <property type="entry name" value="SusD_RagB"/>
    <property type="match status" value="1"/>
</dbReference>
<gene>
    <name evidence="8" type="ORF">H9863_04205</name>
</gene>
<evidence type="ECO:0000256" key="2">
    <source>
        <dbReference type="ARBA" id="ARBA00006275"/>
    </source>
</evidence>
<proteinExistence type="inferred from homology"/>
<name>A0A9D1UZK8_9BACT</name>
<evidence type="ECO:0000256" key="4">
    <source>
        <dbReference type="ARBA" id="ARBA00023136"/>
    </source>
</evidence>
<comment type="similarity">
    <text evidence="2">Belongs to the SusD family.</text>
</comment>
<reference evidence="8" key="1">
    <citation type="journal article" date="2021" name="PeerJ">
        <title>Extensive microbial diversity within the chicken gut microbiome revealed by metagenomics and culture.</title>
        <authorList>
            <person name="Gilroy R."/>
            <person name="Ravi A."/>
            <person name="Getino M."/>
            <person name="Pursley I."/>
            <person name="Horton D.L."/>
            <person name="Alikhan N.F."/>
            <person name="Baker D."/>
            <person name="Gharbi K."/>
            <person name="Hall N."/>
            <person name="Watson M."/>
            <person name="Adriaenssens E.M."/>
            <person name="Foster-Nyarko E."/>
            <person name="Jarju S."/>
            <person name="Secka A."/>
            <person name="Antonio M."/>
            <person name="Oren A."/>
            <person name="Chaudhuri R.R."/>
            <person name="La Ragione R."/>
            <person name="Hildebrand F."/>
            <person name="Pallen M.J."/>
        </authorList>
    </citation>
    <scope>NUCLEOTIDE SEQUENCE</scope>
    <source>
        <strain evidence="8">23274</strain>
    </source>
</reference>
<accession>A0A9D1UZK8</accession>
<evidence type="ECO:0000259" key="7">
    <source>
        <dbReference type="Pfam" id="PF14322"/>
    </source>
</evidence>
<evidence type="ECO:0000313" key="8">
    <source>
        <dbReference type="EMBL" id="HIX03307.1"/>
    </source>
</evidence>
<evidence type="ECO:0000256" key="3">
    <source>
        <dbReference type="ARBA" id="ARBA00022729"/>
    </source>
</evidence>
<organism evidence="8 9">
    <name type="scientific">Candidatus Odoribacter faecigallinarum</name>
    <dbReference type="NCBI Taxonomy" id="2838706"/>
    <lineage>
        <taxon>Bacteria</taxon>
        <taxon>Pseudomonadati</taxon>
        <taxon>Bacteroidota</taxon>
        <taxon>Bacteroidia</taxon>
        <taxon>Bacteroidales</taxon>
        <taxon>Odoribacteraceae</taxon>
        <taxon>Odoribacter</taxon>
    </lineage>
</organism>
<dbReference type="SUPFAM" id="SSF48452">
    <property type="entry name" value="TPR-like"/>
    <property type="match status" value="1"/>
</dbReference>
<evidence type="ECO:0000256" key="1">
    <source>
        <dbReference type="ARBA" id="ARBA00004442"/>
    </source>
</evidence>
<dbReference type="Pfam" id="PF14322">
    <property type="entry name" value="SusD-like_3"/>
    <property type="match status" value="1"/>
</dbReference>
<dbReference type="Gene3D" id="1.25.40.390">
    <property type="match status" value="1"/>
</dbReference>
<keyword evidence="5" id="KW-0998">Cell outer membrane</keyword>
<protein>
    <submittedName>
        <fullName evidence="8">RagB/SusD family nutrient uptake outer membrane protein</fullName>
    </submittedName>
</protein>
<dbReference type="GO" id="GO:0009279">
    <property type="term" value="C:cell outer membrane"/>
    <property type="evidence" value="ECO:0007669"/>
    <property type="project" value="UniProtKB-SubCell"/>
</dbReference>
<dbReference type="EMBL" id="DXFT01000084">
    <property type="protein sequence ID" value="HIX03307.1"/>
    <property type="molecule type" value="Genomic_DNA"/>
</dbReference>
<dbReference type="InterPro" id="IPR033985">
    <property type="entry name" value="SusD-like_N"/>
</dbReference>
<comment type="subcellular location">
    <subcellularLocation>
        <location evidence="1">Cell outer membrane</location>
    </subcellularLocation>
</comment>
<keyword evidence="4" id="KW-0472">Membrane</keyword>
<feature type="domain" description="RagB/SusD" evidence="6">
    <location>
        <begin position="320"/>
        <end position="648"/>
    </location>
</feature>
<keyword evidence="3" id="KW-0732">Signal</keyword>
<sequence>MKRLLLIVLVPLLLWRCENFLDIVPEEDMTTLNSIFETRDGAYDWLKSCYAFLQGRIPNALTNEAFLGADEFVVGDHVRNSLTLDGLQIGSGMQHSLDPYGDYWSKTSESGGRSDFYTAINMCNHFIAHIDDVYNMDDQEKREWKAEVQALKAYYYFELVRRYGPIILVPENIDPNVDIQDMQIPRSHVDTCFAHIVRLCDEAAKVLLPFNMKESTHAAYFCREAALALKARALLYQASDLFNGNPDYATFKNKNGDPLFSSVKDKEKWRIAAEAAEEAIEVCWENGKRLITNQVSTTELLTDMKNIEYSTWTFNFGSEEALFMVKKDGTRSGYADFYPWTLPNLTTDPNHYLSGACMSPSLKMVEMFYTINGLPIDQDPTWGGGNPYGITRETDVYYTDVVALNEDVLVLHTKREPRFYATIAADRCYWQLGTTTANKYKVEAYQGENFGLTGTRIDATTPQNLSGYWLKKWTYSVIPLYNYANNFSSIGDCPFPLIRVAELYLAAAEAWNEYLDAPNADVWDNLDVIRTRAGIPDVRTSWAMARDRNKVNTKEGMREIIRQEWNIEYAFEGVRYWNLRRWKTAAVELNENLYGWNVLGDTKEKFYNNFQGPIIVSSENKFVAPRDYLYPIRSEETTIAGCVQNPGW</sequence>
<feature type="domain" description="SusD-like N-terminal" evidence="7">
    <location>
        <begin position="115"/>
        <end position="233"/>
    </location>
</feature>
<evidence type="ECO:0000256" key="5">
    <source>
        <dbReference type="ARBA" id="ARBA00023237"/>
    </source>
</evidence>
<evidence type="ECO:0000313" key="9">
    <source>
        <dbReference type="Proteomes" id="UP000824202"/>
    </source>
</evidence>
<reference evidence="8" key="2">
    <citation type="submission" date="2021-04" db="EMBL/GenBank/DDBJ databases">
        <authorList>
            <person name="Gilroy R."/>
        </authorList>
    </citation>
    <scope>NUCLEOTIDE SEQUENCE</scope>
    <source>
        <strain evidence="8">23274</strain>
    </source>
</reference>
<dbReference type="InterPro" id="IPR011990">
    <property type="entry name" value="TPR-like_helical_dom_sf"/>
</dbReference>
<dbReference type="AlphaFoldDB" id="A0A9D1UZK8"/>
<comment type="caution">
    <text evidence="8">The sequence shown here is derived from an EMBL/GenBank/DDBJ whole genome shotgun (WGS) entry which is preliminary data.</text>
</comment>
<evidence type="ECO:0000259" key="6">
    <source>
        <dbReference type="Pfam" id="PF07980"/>
    </source>
</evidence>
<dbReference type="Proteomes" id="UP000824202">
    <property type="component" value="Unassembled WGS sequence"/>
</dbReference>
<dbReference type="InterPro" id="IPR012944">
    <property type="entry name" value="SusD_RagB_dom"/>
</dbReference>